<dbReference type="HOGENOM" id="CLU_144805_2_1_10"/>
<name>G0LB08_ZOBGA</name>
<organism evidence="1 2">
    <name type="scientific">Zobellia galactanivorans (strain DSM 12802 / CCUG 47099 / CIP 106680 / NCIMB 13871 / Dsij)</name>
    <dbReference type="NCBI Taxonomy" id="63186"/>
    <lineage>
        <taxon>Bacteria</taxon>
        <taxon>Pseudomonadati</taxon>
        <taxon>Bacteroidota</taxon>
        <taxon>Flavobacteriia</taxon>
        <taxon>Flavobacteriales</taxon>
        <taxon>Flavobacteriaceae</taxon>
        <taxon>Zobellia</taxon>
    </lineage>
</organism>
<proteinExistence type="predicted"/>
<evidence type="ECO:0000313" key="1">
    <source>
        <dbReference type="EMBL" id="CAZ95715.1"/>
    </source>
</evidence>
<dbReference type="AlphaFoldDB" id="G0LB08"/>
<gene>
    <name evidence="1" type="ordered locus">zobellia_1660</name>
</gene>
<dbReference type="EMBL" id="FP476056">
    <property type="protein sequence ID" value="CAZ95715.1"/>
    <property type="molecule type" value="Genomic_DNA"/>
</dbReference>
<reference evidence="1 2" key="2">
    <citation type="journal article" date="2012" name="Environ. Microbiol.">
        <title>Characterization of the first alginolytic operons in a marine bacterium: from their emergence in marine Flavobacteriia to their independent transfers to marine Proteobacteria and human gut Bacteroides.</title>
        <authorList>
            <person name="Thomas F."/>
            <person name="Barbeyron T."/>
            <person name="Tonon T."/>
            <person name="Genicot S."/>
            <person name="Czjzek M."/>
            <person name="Michel G."/>
        </authorList>
    </citation>
    <scope>NUCLEOTIDE SEQUENCE [LARGE SCALE GENOMIC DNA]</scope>
    <source>
        <strain evidence="2">DSM 12802 / CCUG 47099 / CIP 106680 / NCIMB 13871 / Dsij</strain>
    </source>
</reference>
<sequence length="74" mass="8835">MEIKLTNKEKQYISEQMESGRYTSPNKFFSEVLLIHSLYSNEEHTLLKKQILKGWDGRNSKLTIQDLINFYKTH</sequence>
<reference evidence="2" key="1">
    <citation type="submission" date="2009-07" db="EMBL/GenBank/DDBJ databases">
        <title>Complete genome sequence of Zobellia galactanivorans Dsij.</title>
        <authorList>
            <consortium name="Genoscope - CEA"/>
        </authorList>
    </citation>
    <scope>NUCLEOTIDE SEQUENCE [LARGE SCALE GENOMIC DNA]</scope>
    <source>
        <strain evidence="2">DSM 12802 / CCUG 47099 / CIP 106680 / NCIMB 13871 / Dsij</strain>
    </source>
</reference>
<dbReference type="KEGG" id="zga:ZOBELLIA_1660"/>
<keyword evidence="2" id="KW-1185">Reference proteome</keyword>
<protein>
    <submittedName>
        <fullName evidence="1">Uncharacterized protein</fullName>
    </submittedName>
</protein>
<accession>G0LB08</accession>
<dbReference type="Proteomes" id="UP000008898">
    <property type="component" value="Chromosome"/>
</dbReference>
<evidence type="ECO:0000313" key="2">
    <source>
        <dbReference type="Proteomes" id="UP000008898"/>
    </source>
</evidence>